<dbReference type="InterPro" id="IPR001173">
    <property type="entry name" value="Glyco_trans_2-like"/>
</dbReference>
<dbReference type="Gene3D" id="3.90.550.10">
    <property type="entry name" value="Spore Coat Polysaccharide Biosynthesis Protein SpsA, Chain A"/>
    <property type="match status" value="1"/>
</dbReference>
<keyword evidence="2" id="KW-0808">Transferase</keyword>
<dbReference type="Proteomes" id="UP000501130">
    <property type="component" value="Chromosome"/>
</dbReference>
<dbReference type="CDD" id="cd00761">
    <property type="entry name" value="Glyco_tranf_GTA_type"/>
    <property type="match status" value="1"/>
</dbReference>
<dbReference type="Pfam" id="PF00535">
    <property type="entry name" value="Glycos_transf_2"/>
    <property type="match status" value="1"/>
</dbReference>
<gene>
    <name evidence="4" type="ORF">HKT17_14010</name>
</gene>
<proteinExistence type="predicted"/>
<evidence type="ECO:0000256" key="1">
    <source>
        <dbReference type="ARBA" id="ARBA00022676"/>
    </source>
</evidence>
<dbReference type="PANTHER" id="PTHR22916:SF51">
    <property type="entry name" value="GLYCOSYLTRANSFERASE EPSH-RELATED"/>
    <property type="match status" value="1"/>
</dbReference>
<evidence type="ECO:0000313" key="5">
    <source>
        <dbReference type="Proteomes" id="UP000501130"/>
    </source>
</evidence>
<protein>
    <submittedName>
        <fullName evidence="4">Glycosyltransferase</fullName>
    </submittedName>
</protein>
<keyword evidence="5" id="KW-1185">Reference proteome</keyword>
<accession>A0ABX6N8I9</accession>
<dbReference type="EMBL" id="CP053084">
    <property type="protein sequence ID" value="QJR30733.1"/>
    <property type="molecule type" value="Genomic_DNA"/>
</dbReference>
<evidence type="ECO:0000256" key="2">
    <source>
        <dbReference type="ARBA" id="ARBA00022679"/>
    </source>
</evidence>
<feature type="domain" description="Glycosyltransferase 2-like" evidence="3">
    <location>
        <begin position="10"/>
        <end position="138"/>
    </location>
</feature>
<dbReference type="SUPFAM" id="SSF53448">
    <property type="entry name" value="Nucleotide-diphospho-sugar transferases"/>
    <property type="match status" value="1"/>
</dbReference>
<dbReference type="RefSeq" id="WP_171100875.1">
    <property type="nucleotide sequence ID" value="NZ_CP053084.1"/>
</dbReference>
<dbReference type="InterPro" id="IPR029044">
    <property type="entry name" value="Nucleotide-diphossugar_trans"/>
</dbReference>
<reference evidence="4 5" key="1">
    <citation type="submission" date="2020-05" db="EMBL/GenBank/DDBJ databases">
        <title>Compete genome of Limnobacter sp. SAORIC-580.</title>
        <authorList>
            <person name="Song J."/>
            <person name="Cho J.-C."/>
        </authorList>
    </citation>
    <scope>NUCLEOTIDE SEQUENCE [LARGE SCALE GENOMIC DNA]</scope>
    <source>
        <strain evidence="4 5">SAORIC-580</strain>
    </source>
</reference>
<organism evidence="4 5">
    <name type="scientific">Limnobacter profundi</name>
    <dbReference type="NCBI Taxonomy" id="2732163"/>
    <lineage>
        <taxon>Bacteria</taxon>
        <taxon>Pseudomonadati</taxon>
        <taxon>Pseudomonadota</taxon>
        <taxon>Betaproteobacteria</taxon>
        <taxon>Burkholderiales</taxon>
        <taxon>Burkholderiaceae</taxon>
        <taxon>Limnobacter</taxon>
    </lineage>
</organism>
<name>A0ABX6N8I9_9BURK</name>
<evidence type="ECO:0000313" key="4">
    <source>
        <dbReference type="EMBL" id="QJR30733.1"/>
    </source>
</evidence>
<keyword evidence="1" id="KW-0328">Glycosyltransferase</keyword>
<dbReference type="PANTHER" id="PTHR22916">
    <property type="entry name" value="GLYCOSYLTRANSFERASE"/>
    <property type="match status" value="1"/>
</dbReference>
<sequence length="338" mass="39095">MKEEETFKVSVIVPVYNVEGYLAECLESILNQTYKNTEIILINDGSTDGSRNLILNFMKNHDQIILIETENNGLSCARNVGLDKASGDYIVFVDSDDWIEKDAIEKCMAEAKSKNVEIVFFNANAFADGVSEFEVERISYDRPKELENRKTSACLLFEKFIESDEYIVSACLYIYKAKLYKEEKFFPGIYHEDNLFTTKLLIKYPDAAAICLPDRFYHRRVRPNSIMTKIKNDKHVDGYFKVAEELIKEMVSNKNKAIDMPLNRFIQSVICTGIVTAYSASKENFEIRAKMRGLKLLFKTRIRYLKFKVAVVCIFPAILKIKNNIKRFYMLLNGVERL</sequence>
<evidence type="ECO:0000259" key="3">
    <source>
        <dbReference type="Pfam" id="PF00535"/>
    </source>
</evidence>